<comment type="caution">
    <text evidence="6">The sequence shown here is derived from an EMBL/GenBank/DDBJ whole genome shotgun (WGS) entry which is preliminary data.</text>
</comment>
<sequence length="610" mass="65881">MLRRLSCATGIVLVLAGTGMVQAEDGHDDVTLYRVFVADHAEPRITAFDLTEPANRWSFETTGQSRLYPIDEGAAIAAVQSGSDVVHFLRSGVTLSAHGDHADIQITNPSSLPETLSGPRPFHLIDHGGKVAINFDNGGYAGILDTHALTEGTVAERRLPQGRAHHGYVAPIGDGWLTSVASDAPVDGDTAPSRIGLQPVDMDGNPTGEVAACTAIHGEAFSGAYLATGCKEGILTVTAGESGPVFKMLDYPAGLPSGQSTGTLLGSTAMQVFLGNYGAKGLLVVDPVDAPHLRYVELPFRRIDFTLDPANARFAYVLTEDGTLHRFDMLEAKVTASARVTEPYSMDGHWSDPRPRLAMAGDEVVMSDPKAGLVRRIAKADLTEIGTVAVDGMPFNIAVVGGSGVVHDHADHDHADHDHAGHDHAGHAHSHGDPRIYQGYFEDAEVADRPLSDYAGDWQSVYPYLQDGTLDPVWAHKAEGGSMSADAYRAEYETGYRTDVERVTIEGDTVTFYRNGEPTGGTYAYDGREILTYKKGNRGVRFVFEKTGGDADAPRFLQFSDHKIAPEKTDHFHLYWGNDRAALLEEVTNWPTYYPSALDADQIVEEMLAH</sequence>
<feature type="domain" description="ZinT" evidence="5">
    <location>
        <begin position="435"/>
        <end position="610"/>
    </location>
</feature>
<dbReference type="EMBL" id="JRFJ01000006">
    <property type="protein sequence ID" value="KHJ53318.1"/>
    <property type="molecule type" value="Genomic_DNA"/>
</dbReference>
<dbReference type="InterPro" id="IPR012674">
    <property type="entry name" value="Calycin"/>
</dbReference>
<feature type="signal peptide" evidence="4">
    <location>
        <begin position="1"/>
        <end position="23"/>
    </location>
</feature>
<evidence type="ECO:0000256" key="4">
    <source>
        <dbReference type="SAM" id="SignalP"/>
    </source>
</evidence>
<dbReference type="AlphaFoldDB" id="A0A0B1PXR0"/>
<dbReference type="InterPro" id="IPR011048">
    <property type="entry name" value="Haem_d1_sf"/>
</dbReference>
<proteinExistence type="predicted"/>
<evidence type="ECO:0000256" key="1">
    <source>
        <dbReference type="ARBA" id="ARBA00022729"/>
    </source>
</evidence>
<gene>
    <name evidence="6" type="ORF">LA66_18090</name>
</gene>
<name>A0A0B1PXR0_9HYPH</name>
<dbReference type="Proteomes" id="UP000030826">
    <property type="component" value="Unassembled WGS sequence"/>
</dbReference>
<dbReference type="STRING" id="370622.LA66_18090"/>
<dbReference type="GO" id="GO:0008270">
    <property type="term" value="F:zinc ion binding"/>
    <property type="evidence" value="ECO:0007669"/>
    <property type="project" value="InterPro"/>
</dbReference>
<reference evidence="6 7" key="1">
    <citation type="submission" date="2014-09" db="EMBL/GenBank/DDBJ databases">
        <title>Isolation and characterization of Aurantimonas altamirensis ON-56566 from clinical sample following a dog bite.</title>
        <authorList>
            <person name="Eshaghi A."/>
            <person name="Li A."/>
            <person name="Shahinas D."/>
            <person name="Bahn P."/>
            <person name="Kus J.V."/>
            <person name="Patel S.N."/>
        </authorList>
    </citation>
    <scope>NUCLEOTIDE SEQUENCE [LARGE SCALE GENOMIC DNA]</scope>
    <source>
        <strain evidence="6 7">ON-56566</strain>
    </source>
</reference>
<dbReference type="SUPFAM" id="SSF50814">
    <property type="entry name" value="Lipocalins"/>
    <property type="match status" value="1"/>
</dbReference>
<keyword evidence="1 4" id="KW-0732">Signal</keyword>
<dbReference type="Pfam" id="PF09223">
    <property type="entry name" value="ZinT"/>
    <property type="match status" value="1"/>
</dbReference>
<dbReference type="Gene3D" id="2.40.128.20">
    <property type="match status" value="1"/>
</dbReference>
<feature type="chain" id="PRO_5002062734" description="ZinT domain-containing protein" evidence="4">
    <location>
        <begin position="24"/>
        <end position="610"/>
    </location>
</feature>
<feature type="region of interest" description="Disordered" evidence="3">
    <location>
        <begin position="408"/>
        <end position="432"/>
    </location>
</feature>
<evidence type="ECO:0000256" key="3">
    <source>
        <dbReference type="SAM" id="MobiDB-lite"/>
    </source>
</evidence>
<evidence type="ECO:0000259" key="5">
    <source>
        <dbReference type="Pfam" id="PF09223"/>
    </source>
</evidence>
<evidence type="ECO:0000256" key="2">
    <source>
        <dbReference type="ARBA" id="ARBA00022833"/>
    </source>
</evidence>
<protein>
    <recommendedName>
        <fullName evidence="5">ZinT domain-containing protein</fullName>
    </recommendedName>
</protein>
<evidence type="ECO:0000313" key="7">
    <source>
        <dbReference type="Proteomes" id="UP000030826"/>
    </source>
</evidence>
<dbReference type="SUPFAM" id="SSF51004">
    <property type="entry name" value="C-terminal (heme d1) domain of cytochrome cd1-nitrite reductase"/>
    <property type="match status" value="1"/>
</dbReference>
<accession>A0A0B1PXR0</accession>
<evidence type="ECO:0000313" key="6">
    <source>
        <dbReference type="EMBL" id="KHJ53318.1"/>
    </source>
</evidence>
<dbReference type="InterPro" id="IPR015304">
    <property type="entry name" value="ZinT_dom"/>
</dbReference>
<organism evidence="6 7">
    <name type="scientific">Aureimonas altamirensis</name>
    <dbReference type="NCBI Taxonomy" id="370622"/>
    <lineage>
        <taxon>Bacteria</taxon>
        <taxon>Pseudomonadati</taxon>
        <taxon>Pseudomonadota</taxon>
        <taxon>Alphaproteobacteria</taxon>
        <taxon>Hyphomicrobiales</taxon>
        <taxon>Aurantimonadaceae</taxon>
        <taxon>Aureimonas</taxon>
    </lineage>
</organism>
<keyword evidence="2" id="KW-0862">Zinc</keyword>